<dbReference type="PANTHER" id="PTHR38934:SF6">
    <property type="entry name" value="CHROMOSOME UNDETERMINED SCAFFOLD_176, WHOLE GENOME SHOTGUN SEQUENCE"/>
    <property type="match status" value="1"/>
</dbReference>
<dbReference type="Pfam" id="PF13948">
    <property type="entry name" value="DUF4215"/>
    <property type="match status" value="11"/>
</dbReference>
<dbReference type="Proteomes" id="UP000688137">
    <property type="component" value="Unassembled WGS sequence"/>
</dbReference>
<dbReference type="CDD" id="cd00064">
    <property type="entry name" value="FU"/>
    <property type="match status" value="1"/>
</dbReference>
<feature type="transmembrane region" description="Helical" evidence="4">
    <location>
        <begin position="1815"/>
        <end position="1835"/>
    </location>
</feature>
<evidence type="ECO:0000256" key="4">
    <source>
        <dbReference type="SAM" id="Phobius"/>
    </source>
</evidence>
<feature type="domain" description="EGF-like" evidence="5">
    <location>
        <begin position="723"/>
        <end position="764"/>
    </location>
</feature>
<dbReference type="PANTHER" id="PTHR38934">
    <property type="entry name" value="HYPHALLY REGULATED CELL WALL PROTEIN 1"/>
    <property type="match status" value="1"/>
</dbReference>
<feature type="domain" description="EGF-like" evidence="5">
    <location>
        <begin position="1340"/>
        <end position="1373"/>
    </location>
</feature>
<dbReference type="OMA" id="PRIRTEY"/>
<organism evidence="6 7">
    <name type="scientific">Paramecium primaurelia</name>
    <dbReference type="NCBI Taxonomy" id="5886"/>
    <lineage>
        <taxon>Eukaryota</taxon>
        <taxon>Sar</taxon>
        <taxon>Alveolata</taxon>
        <taxon>Ciliophora</taxon>
        <taxon>Intramacronucleata</taxon>
        <taxon>Oligohymenophorea</taxon>
        <taxon>Peniculida</taxon>
        <taxon>Parameciidae</taxon>
        <taxon>Paramecium</taxon>
    </lineage>
</organism>
<name>A0A8S1N101_PARPR</name>
<keyword evidence="7" id="KW-1185">Reference proteome</keyword>
<dbReference type="NCBIfam" id="TIGR02232">
    <property type="entry name" value="myxo_disulf_rpt"/>
    <property type="match status" value="7"/>
</dbReference>
<evidence type="ECO:0000256" key="3">
    <source>
        <dbReference type="ARBA" id="ARBA00023157"/>
    </source>
</evidence>
<feature type="domain" description="EGF-like" evidence="5">
    <location>
        <begin position="791"/>
        <end position="824"/>
    </location>
</feature>
<proteinExistence type="predicted"/>
<feature type="transmembrane region" description="Helical" evidence="4">
    <location>
        <begin position="1776"/>
        <end position="1803"/>
    </location>
</feature>
<dbReference type="SMART" id="SM00181">
    <property type="entry name" value="EGF"/>
    <property type="match status" value="4"/>
</dbReference>
<dbReference type="InterPro" id="IPR011936">
    <property type="entry name" value="Myxo_disulph_rpt"/>
</dbReference>
<sequence length="2008" mass="231341">MISVCLALNDWVQVDQSYGQSFSNSNNWHISKYCDTFNIDAQQSYYTCTENHIKYVQLKKDNQRIDKIFPKKSYQQQVIFDIFFDDADSSISEKANFTLNLTISQSQRYIMEQRSYIKTDLTQQSRRICNTTGTNYFEFQTIVGTSQVQYYENFNISIGIDTFNDLQVIGVRNLFVYVKYCLPTCNTCSTSTSCLSCYYGSPQVDGTCNCDPSHQFAQTGVGCRQECDRNYYMARSDNVCIPEQRIISYSQYFYSQTFSDYSPFEFIGDILYPRTPSSLIIDCCSTTYVGGLVHNEGMSFDTEYVQHLKFIRLRVTFFIKNFLTDSKIQIKFHNQIQGEIIKTDTNYYYYGVKLIYNSSTDCSTYDLIRIEAILRMYSPFPKLTFQGVNPAPASQEWGFRNLTIDYGYCQMNCLVCDGFSTCAQCDGVYKLFQKRCVDICPIHSINCIDYADIIPNSRYLAKGFYNLNMTTTEISQFYDTTIETGSNFLTGQKFSIFPYKFVLGGVMVWNNAIYKKQWIISKPHYAVTIRFNVTYGDLYTGNFYYTIEGVKSTAYPKPTSGGYNIIGKISEERTLYFEIFQNPFKQSTLDIELQCTDTTSDPRDEFCAISEYFIVVHYCQPFCQDCNDGNSCVTWESGHTSSACLTNQFLQFNPVSESYSCITCNQPGCLACKNMDECTQCDTSSYYNYLENGWCISINPSVPRPPIQTTPPIIIICNKYCETCTGSLQTNCQSCVIEFHRYLYNNECICQPGFYDDGINILCLPVCGDLIIVEGEDCDDGNHNPYDGCNNCKFDCDEICNDCFQGFCFNCKKGFQLVDNNKCISICGDNLLVKTEECEDNNQIPNDGCYNCKFQCPNNYIDCQFNQCIKCDEQNGWYLKNNTCQTICGNTLNIYLNTNNIGYDLLDQYCFQYLYICQDTCSTCYNGKCYQCNEGWILNIIDRICYPINGDTLIVGNEQCDDGNQIVNDGCFQSQFQCQLQCELCLYGQCQKCKSGFIIINNICQENNLDNQVVGQEQCNDQNLIGLDGCFQNRFDCPQFCLICVMGQCLECNITSGYGYIDKLNNKCLSICGDGIKSMEEDCDDRNEIPNDGCFQCHYYCDQNCFDCRMGICYSCYFGYYLNQEHNSCYSICGDGIIASNEQCDDLQIIADQECLNCQLKCQKECVSCYEGKCYACEGIGWEIDLVSTVCRSNCGDGIIVGKEQCEDGNEIDQDGCYQCEFQCQQQCTKCLLGDCLECNSKGWYLYENYCISECGDQIVVKNEQCDDGNDIPYDGCYECQFQCQVECTDCKFGICYECGLQGWHLINNRCNSICGDRFVVQDLEQCDDGNLIQYDGCYECKFQCQEVCTLCKQGICYECDVFGWILDNHICKPFCGDGIIIDHEQCDDMNDNQNDGCHNCLFLCDQYCIDCYQGQICQKCEIGRQLYYNACIAQCGDGYYVKSVEDCDDGNHVNGDGCNIYCQIETDYQCQNKEGSYSLCVYQKLPQFEIKLLPIQVTDIQDIQVKFDQKMKYLGNSEEQLYTLINSTLLDMQDSDYKIIQQLQNNEQESEITIKFKVYIYVPIDRPILKIQFLNESFVSQQNLPLLQSMKIIPLLTPTILSQTQVTVAQNTATFNEAVIYFQISLSSLCLMTGSSELFWNLMDQLQYLSYIKYINIRFPPNLNIYFDVFKMITINPLIQAFGIDKLLNLIQQGENKEISNNDKFFNDDISVNFLDNFNSFLFCSISAYTSYLFVKYSHIYLYRINPQTIKKMNLTVAKIYIFMRKKFMQQSKQFYYNVVLRIFMSSAYDIAFAMTIQLAYFQSNNLSQLITSYASLIVFSSYLGISIYIFNLLQKFSNSNTLKIKQQYEALFEGTQNTQYVWIVQYNSILLLKKFIFICIIVFMQTEGKLQTMIIASNQTLFLLYFISNKPLKNIYEYYKMIITESIIIFNTISFFFYDYLKDIGLHQNFSITLGWVHIFTFSAILSFSLIIDVFLQSQVLLQKLKKFFCDNKKKETSGTSQTIFI</sequence>
<keyword evidence="1" id="KW-0732">Signal</keyword>
<evidence type="ECO:0000256" key="2">
    <source>
        <dbReference type="ARBA" id="ARBA00022737"/>
    </source>
</evidence>
<evidence type="ECO:0000313" key="6">
    <source>
        <dbReference type="EMBL" id="CAD8085139.1"/>
    </source>
</evidence>
<dbReference type="EMBL" id="CAJJDM010000076">
    <property type="protein sequence ID" value="CAD8085139.1"/>
    <property type="molecule type" value="Genomic_DNA"/>
</dbReference>
<evidence type="ECO:0000313" key="7">
    <source>
        <dbReference type="Proteomes" id="UP000688137"/>
    </source>
</evidence>
<feature type="transmembrane region" description="Helical" evidence="4">
    <location>
        <begin position="1892"/>
        <end position="1909"/>
    </location>
</feature>
<evidence type="ECO:0000256" key="1">
    <source>
        <dbReference type="ARBA" id="ARBA00022729"/>
    </source>
</evidence>
<dbReference type="InterPro" id="IPR006212">
    <property type="entry name" value="Furin_repeat"/>
</dbReference>
<keyword evidence="4" id="KW-0472">Membrane</keyword>
<feature type="transmembrane region" description="Helical" evidence="4">
    <location>
        <begin position="1719"/>
        <end position="1736"/>
    </location>
</feature>
<keyword evidence="4" id="KW-1133">Transmembrane helix</keyword>
<feature type="transmembrane region" description="Helical" evidence="4">
    <location>
        <begin position="1862"/>
        <end position="1886"/>
    </location>
</feature>
<comment type="caution">
    <text evidence="6">The sequence shown here is derived from an EMBL/GenBank/DDBJ whole genome shotgun (WGS) entry which is preliminary data.</text>
</comment>
<feature type="domain" description="EGF-like" evidence="5">
    <location>
        <begin position="916"/>
        <end position="946"/>
    </location>
</feature>
<evidence type="ECO:0000259" key="5">
    <source>
        <dbReference type="SMART" id="SM00181"/>
    </source>
</evidence>
<reference evidence="6" key="1">
    <citation type="submission" date="2021-01" db="EMBL/GenBank/DDBJ databases">
        <authorList>
            <consortium name="Genoscope - CEA"/>
            <person name="William W."/>
        </authorList>
    </citation>
    <scope>NUCLEOTIDE SEQUENCE</scope>
</reference>
<keyword evidence="4" id="KW-0812">Transmembrane</keyword>
<gene>
    <name evidence="6" type="ORF">PPRIM_AZ9-3.1.T0730184</name>
</gene>
<accession>A0A8S1N101</accession>
<dbReference type="InterPro" id="IPR000742">
    <property type="entry name" value="EGF"/>
</dbReference>
<feature type="transmembrane region" description="Helical" evidence="4">
    <location>
        <begin position="1952"/>
        <end position="1978"/>
    </location>
</feature>
<feature type="transmembrane region" description="Helical" evidence="4">
    <location>
        <begin position="1921"/>
        <end position="1940"/>
    </location>
</feature>
<dbReference type="SMART" id="SM00261">
    <property type="entry name" value="FU"/>
    <property type="match status" value="11"/>
</dbReference>
<protein>
    <recommendedName>
        <fullName evidence="5">EGF-like domain-containing protein</fullName>
    </recommendedName>
</protein>
<keyword evidence="2" id="KW-0677">Repeat</keyword>
<keyword evidence="3" id="KW-1015">Disulfide bond</keyword>